<accession>A0A8T0WD03</accession>
<dbReference type="Proteomes" id="UP000823388">
    <property type="component" value="Chromosome 2K"/>
</dbReference>
<evidence type="ECO:0000313" key="3">
    <source>
        <dbReference type="Proteomes" id="UP000823388"/>
    </source>
</evidence>
<dbReference type="AlphaFoldDB" id="A0A8T0WD03"/>
<dbReference type="EMBL" id="CM029039">
    <property type="protein sequence ID" value="KAG2645078.1"/>
    <property type="molecule type" value="Genomic_DNA"/>
</dbReference>
<reference evidence="2" key="1">
    <citation type="submission" date="2020-05" db="EMBL/GenBank/DDBJ databases">
        <title>WGS assembly of Panicum virgatum.</title>
        <authorList>
            <person name="Lovell J.T."/>
            <person name="Jenkins J."/>
            <person name="Shu S."/>
            <person name="Juenger T.E."/>
            <person name="Schmutz J."/>
        </authorList>
    </citation>
    <scope>NUCLEOTIDE SEQUENCE</scope>
    <source>
        <strain evidence="2">AP13</strain>
    </source>
</reference>
<feature type="region of interest" description="Disordered" evidence="1">
    <location>
        <begin position="88"/>
        <end position="131"/>
    </location>
</feature>
<evidence type="ECO:0000313" key="2">
    <source>
        <dbReference type="EMBL" id="KAG2645078.1"/>
    </source>
</evidence>
<sequence length="148" mass="16562">MATCFSSIRLAELTRPPTRAPSLYPLRLIPNGSRLCSRPNIRSPILHDLLLLHAAAEMEDLPRDPLMDLLSSSGRLPATLLRLLQGPRSPSLNIRKDSHNTRPGSGHGRPVLYRRSAEQRRRASGKVRRAEPTADWGEDFNALLLPYI</sequence>
<gene>
    <name evidence="2" type="ORF">PVAP13_2KG369300</name>
</gene>
<comment type="caution">
    <text evidence="2">The sequence shown here is derived from an EMBL/GenBank/DDBJ whole genome shotgun (WGS) entry which is preliminary data.</text>
</comment>
<evidence type="ECO:0000256" key="1">
    <source>
        <dbReference type="SAM" id="MobiDB-lite"/>
    </source>
</evidence>
<name>A0A8T0WD03_PANVG</name>
<organism evidence="2 3">
    <name type="scientific">Panicum virgatum</name>
    <name type="common">Blackwell switchgrass</name>
    <dbReference type="NCBI Taxonomy" id="38727"/>
    <lineage>
        <taxon>Eukaryota</taxon>
        <taxon>Viridiplantae</taxon>
        <taxon>Streptophyta</taxon>
        <taxon>Embryophyta</taxon>
        <taxon>Tracheophyta</taxon>
        <taxon>Spermatophyta</taxon>
        <taxon>Magnoliopsida</taxon>
        <taxon>Liliopsida</taxon>
        <taxon>Poales</taxon>
        <taxon>Poaceae</taxon>
        <taxon>PACMAD clade</taxon>
        <taxon>Panicoideae</taxon>
        <taxon>Panicodae</taxon>
        <taxon>Paniceae</taxon>
        <taxon>Panicinae</taxon>
        <taxon>Panicum</taxon>
        <taxon>Panicum sect. Hiantes</taxon>
    </lineage>
</organism>
<protein>
    <submittedName>
        <fullName evidence="2">Uncharacterized protein</fullName>
    </submittedName>
</protein>
<proteinExistence type="predicted"/>
<keyword evidence="3" id="KW-1185">Reference proteome</keyword>